<dbReference type="Proteomes" id="UP000067476">
    <property type="component" value="Chromosome"/>
</dbReference>
<gene>
    <name evidence="1" type="ORF">SLITO_v1c02610</name>
</gene>
<evidence type="ECO:0000313" key="2">
    <source>
        <dbReference type="Proteomes" id="UP000067476"/>
    </source>
</evidence>
<dbReference type="OrthoDB" id="389627at2"/>
<dbReference type="AlphaFoldDB" id="A0A0K1W159"/>
<sequence>MDNIDQLKKRVQDLENELDIFKKKEEYLNNGIEKVKSIYDITRQNAEKIIYKSVVIANSLKDDAKSTLEKIKNNPNDLDKFIDELLHKNNHLLNNDINKVKKNIQEIVIKIINSK</sequence>
<proteinExistence type="predicted"/>
<dbReference type="EMBL" id="CP012357">
    <property type="protein sequence ID" value="AKX33916.1"/>
    <property type="molecule type" value="Genomic_DNA"/>
</dbReference>
<reference evidence="1 2" key="1">
    <citation type="journal article" date="2015" name="Genome Announc.">
        <title>Complete Genome Sequence of Spiroplasma litorale TN-1T (DSM 21781), a Bacterium Isolated from a Green-Eyed Horsefly (Tabanus nigrovittatus).</title>
        <authorList>
            <person name="Lo W.S."/>
            <person name="Lai Y.C."/>
            <person name="Lien Y.W."/>
            <person name="Wang T.H."/>
            <person name="Kuo C.H."/>
        </authorList>
    </citation>
    <scope>NUCLEOTIDE SEQUENCE [LARGE SCALE GENOMIC DNA]</scope>
    <source>
        <strain evidence="1 2">TN-1</strain>
    </source>
</reference>
<organism evidence="1 2">
    <name type="scientific">Spiroplasma litorale</name>
    <dbReference type="NCBI Taxonomy" id="216942"/>
    <lineage>
        <taxon>Bacteria</taxon>
        <taxon>Bacillati</taxon>
        <taxon>Mycoplasmatota</taxon>
        <taxon>Mollicutes</taxon>
        <taxon>Entomoplasmatales</taxon>
        <taxon>Spiroplasmataceae</taxon>
        <taxon>Spiroplasma</taxon>
    </lineage>
</organism>
<dbReference type="KEGG" id="sll:SLITO_v1c02610"/>
<accession>A0A0K1W159</accession>
<name>A0A0K1W159_9MOLU</name>
<dbReference type="STRING" id="216942.SLITO_v1c02610"/>
<keyword evidence="2" id="KW-1185">Reference proteome</keyword>
<protein>
    <submittedName>
        <fullName evidence="1">Uncharacterized protein</fullName>
    </submittedName>
</protein>
<dbReference type="PATRIC" id="fig|216942.3.peg.263"/>
<dbReference type="RefSeq" id="WP_075058014.1">
    <property type="nucleotide sequence ID" value="NZ_CP012357.1"/>
</dbReference>
<evidence type="ECO:0000313" key="1">
    <source>
        <dbReference type="EMBL" id="AKX33916.1"/>
    </source>
</evidence>